<evidence type="ECO:0000313" key="3">
    <source>
        <dbReference type="Proteomes" id="UP000077245"/>
    </source>
</evidence>
<accession>A0A166A8R2</accession>
<dbReference type="Proteomes" id="UP000077245">
    <property type="component" value="Unassembled WGS sequence"/>
</dbReference>
<keyword evidence="1" id="KW-0812">Transmembrane</keyword>
<keyword evidence="3" id="KW-1185">Reference proteome</keyword>
<dbReference type="AlphaFoldDB" id="A0A166A8R2"/>
<organism evidence="2 3">
    <name type="scientific">Methanobrevibacter curvatus</name>
    <dbReference type="NCBI Taxonomy" id="49547"/>
    <lineage>
        <taxon>Archaea</taxon>
        <taxon>Methanobacteriati</taxon>
        <taxon>Methanobacteriota</taxon>
        <taxon>Methanomada group</taxon>
        <taxon>Methanobacteria</taxon>
        <taxon>Methanobacteriales</taxon>
        <taxon>Methanobacteriaceae</taxon>
        <taxon>Methanobrevibacter</taxon>
    </lineage>
</organism>
<protein>
    <recommendedName>
        <fullName evidence="4">Class III signal peptide</fullName>
    </recommendedName>
</protein>
<proteinExistence type="predicted"/>
<dbReference type="OrthoDB" id="77333at2157"/>
<dbReference type="PATRIC" id="fig|49547.3.peg.1398"/>
<sequence length="155" mass="17960">MKHDKNLKIDSKGIISIEYLFLIFLTIIIIFSLLSFFQSVFESINNLEENIEGRTLLKKISSNINEINSLDDGYTKELTLPNEISNSYYEIILKSNEIILETYNKKGISITFPINLVNSQFQTINETKLYPGEKYLLKKVKNNNNLSSIYIQHLT</sequence>
<keyword evidence="1" id="KW-1133">Transmembrane helix</keyword>
<keyword evidence="1" id="KW-0472">Membrane</keyword>
<gene>
    <name evidence="2" type="ORF">MBCUR_13060</name>
</gene>
<evidence type="ECO:0008006" key="4">
    <source>
        <dbReference type="Google" id="ProtNLM"/>
    </source>
</evidence>
<dbReference type="EMBL" id="LWMV01000181">
    <property type="protein sequence ID" value="KZX11719.1"/>
    <property type="molecule type" value="Genomic_DNA"/>
</dbReference>
<dbReference type="RefSeq" id="WP_067091775.1">
    <property type="nucleotide sequence ID" value="NZ_LWMV01000181.1"/>
</dbReference>
<evidence type="ECO:0000256" key="1">
    <source>
        <dbReference type="SAM" id="Phobius"/>
    </source>
</evidence>
<evidence type="ECO:0000313" key="2">
    <source>
        <dbReference type="EMBL" id="KZX11719.1"/>
    </source>
</evidence>
<reference evidence="2 3" key="1">
    <citation type="submission" date="2016-04" db="EMBL/GenBank/DDBJ databases">
        <title>Genome sequence of Methanobrevibacter curvatus DSM 11111.</title>
        <authorList>
            <person name="Poehlein A."/>
            <person name="Seedorf H."/>
            <person name="Daniel R."/>
        </authorList>
    </citation>
    <scope>NUCLEOTIDE SEQUENCE [LARGE SCALE GENOMIC DNA]</scope>
    <source>
        <strain evidence="2 3">DSM 11111</strain>
    </source>
</reference>
<name>A0A166A8R2_9EURY</name>
<feature type="transmembrane region" description="Helical" evidence="1">
    <location>
        <begin position="20"/>
        <end position="41"/>
    </location>
</feature>
<comment type="caution">
    <text evidence="2">The sequence shown here is derived from an EMBL/GenBank/DDBJ whole genome shotgun (WGS) entry which is preliminary data.</text>
</comment>